<feature type="region of interest" description="Disordered" evidence="2">
    <location>
        <begin position="122"/>
        <end position="161"/>
    </location>
</feature>
<gene>
    <name evidence="3" type="ORF">J2S35_000459</name>
    <name evidence="4" type="ORF">J2S35_000555</name>
    <name evidence="5" type="ORF">J2S35_001152</name>
    <name evidence="6" type="ORF">J2S35_001161</name>
</gene>
<dbReference type="RefSeq" id="WP_309849395.1">
    <property type="nucleotide sequence ID" value="NZ_BAAAIU010000035.1"/>
</dbReference>
<keyword evidence="7" id="KW-1185">Reference proteome</keyword>
<evidence type="ECO:0000313" key="7">
    <source>
        <dbReference type="Proteomes" id="UP001247307"/>
    </source>
</evidence>
<feature type="compositionally biased region" description="Polar residues" evidence="2">
    <location>
        <begin position="128"/>
        <end position="143"/>
    </location>
</feature>
<reference evidence="3" key="1">
    <citation type="submission" date="2023-07" db="EMBL/GenBank/DDBJ databases">
        <title>Sequencing the genomes of 1000 actinobacteria strains.</title>
        <authorList>
            <person name="Klenk H.-P."/>
        </authorList>
    </citation>
    <scope>NUCLEOTIDE SEQUENCE</scope>
    <source>
        <strain evidence="3">DSM 13988</strain>
    </source>
</reference>
<dbReference type="Proteomes" id="UP001247307">
    <property type="component" value="Unassembled WGS sequence"/>
</dbReference>
<evidence type="ECO:0000313" key="5">
    <source>
        <dbReference type="EMBL" id="MDR6892212.1"/>
    </source>
</evidence>
<dbReference type="AlphaFoldDB" id="A0AAE4C6I6"/>
<proteinExistence type="predicted"/>
<evidence type="ECO:0000256" key="1">
    <source>
        <dbReference type="SAM" id="Coils"/>
    </source>
</evidence>
<feature type="coiled-coil region" evidence="1">
    <location>
        <begin position="70"/>
        <end position="108"/>
    </location>
</feature>
<comment type="caution">
    <text evidence="3">The sequence shown here is derived from an EMBL/GenBank/DDBJ whole genome shotgun (WGS) entry which is preliminary data.</text>
</comment>
<evidence type="ECO:0000256" key="2">
    <source>
        <dbReference type="SAM" id="MobiDB-lite"/>
    </source>
</evidence>
<dbReference type="EMBL" id="JAVDUI010000001">
    <property type="protein sequence ID" value="MDR6892212.1"/>
    <property type="molecule type" value="Genomic_DNA"/>
</dbReference>
<evidence type="ECO:0000313" key="6">
    <source>
        <dbReference type="EMBL" id="MDR6892221.1"/>
    </source>
</evidence>
<name>A0AAE4C6I6_9MICC</name>
<keyword evidence="1" id="KW-0175">Coiled coil</keyword>
<accession>A0AAE4C6I6</accession>
<sequence length="161" mass="18038">MRARYTAEEKRAAILAYHQVPYGRKGAWLREQPFSRHQLTSWRSAYFEGDLDRGLIPRDTASMPSNPARLPHLEKLLAAREQEIQDLKDQHAAQIAQLREEAQAHRTVSEALGKAIGMMHTMSEHSSDPTPRTNAPSTFYSANTTSSTPSVPSPDTPCEEP</sequence>
<dbReference type="EMBL" id="JAVDUI010000001">
    <property type="protein sequence ID" value="MDR6891615.1"/>
    <property type="molecule type" value="Genomic_DNA"/>
</dbReference>
<organism evidence="3 7">
    <name type="scientific">Falsarthrobacter nasiphocae</name>
    <dbReference type="NCBI Taxonomy" id="189863"/>
    <lineage>
        <taxon>Bacteria</taxon>
        <taxon>Bacillati</taxon>
        <taxon>Actinomycetota</taxon>
        <taxon>Actinomycetes</taxon>
        <taxon>Micrococcales</taxon>
        <taxon>Micrococcaceae</taxon>
        <taxon>Falsarthrobacter</taxon>
    </lineage>
</organism>
<protein>
    <submittedName>
        <fullName evidence="3">Transposase-like protein</fullName>
    </submittedName>
</protein>
<dbReference type="EMBL" id="JAVDUI010000001">
    <property type="protein sequence ID" value="MDR6892221.1"/>
    <property type="molecule type" value="Genomic_DNA"/>
</dbReference>
<evidence type="ECO:0000313" key="3">
    <source>
        <dbReference type="EMBL" id="MDR6891519.1"/>
    </source>
</evidence>
<evidence type="ECO:0000313" key="4">
    <source>
        <dbReference type="EMBL" id="MDR6891615.1"/>
    </source>
</evidence>
<dbReference type="EMBL" id="JAVDUI010000001">
    <property type="protein sequence ID" value="MDR6891519.1"/>
    <property type="molecule type" value="Genomic_DNA"/>
</dbReference>